<proteinExistence type="predicted"/>
<sequence>SLTGITVPAGLTLNADGTITVNPNTASGTYTVVYEICEVGATPVNCKQATATVVVNNPIVAVMDGPTTVATAAAPIIVQNVTANDTLNGVVVTAANTDVTPVTAGPLSIDANGVLTLAANTASGTYTITYQLCEVGASPANCDTATATVLVANVIDAINNTAVTVASSNTVITALNALDNDIFNGVAATTINTNITALTTGPLSINADGIVSVAANTPSGTYTITYQLCEADPLTGLNVSPSNCDTATATVVVSNLIDAVNDPSVTITSSNTVVTALNVLDNDTVNGIPANINNTNVTPVSAGPLSVDATGLVTVAANTASGTYSITYQLCEADPVTGLNLNPANCDNATATVVVLNEIVAVNDGPTTVASDNVATVVQNVTTNDTLNGVIVTGTNTNVTPITTGPLSIDVNGVLTLAPNTASGTYAITYQLCEEGASPANCATATATVIVSNPLIAVNDGPITVATAEVPKIVLNVTTNDTLYGDLVTDSNTNVTPSTVGPLSIGSNGEVTLAPNTPSGTYVLPYEICEVGAVPANCKTASATVVVLNVIVANTDETGGLAGATTGSVLGNDTFSGIPPIKPGDVILTTTIANPALTLNPDGTITIAVGTPAGPQTLQYQICEIGSTPPNCSTASVTVNVQEAAVDAIADDYTATPFTGGNGGVTASVLNNDTLNGVVLNPSAVILTLSGTAPTGFVLNSDGTITVPAGQVSGTYNVFYQICERINPTNCDIANAKIRISNEIIASNDTFPTQVPSTTIATTVGNVLGNNGNGSDNLNGNPVTVANTDVTPITTGPLSIDANGNLTLAPNTVSGTYTIIYQLCETGADPINCTTATATVVVLNPINAIDDAPAVVNTGVNSKVILDVTANDTLNGVIVTPANSNVTPVTQGPLSIDENGIVTLAGNTPSGTYTIVYQICEVNPSNGLEVNPSNCDTATATVVVLNPVDAVNDPAVTIASNNSTAVALNALTNDTFNGVAATTVNTNVTPLTTGPLSIDANGIVSVAANTASGTYEITYQLCEADPITGANVTPANCDTATARVVVANVIDAVNDPAVTIASSNNVVIALNALANDTLNGVMVTTANTNVTASTSGPLSIDVDGNVTVAPNTVSGTYIIVYQLCEADSITGLNANPSNCDTATATVVVVNAIEAVNDSFNTSSPLVSTVLGSVLGNDTVNGQVATIGNTNVTPATNGPLSIDVDGNVTVAPNTPSGTYTLT</sequence>
<comment type="caution">
    <text evidence="1">The sequence shown here is derived from an EMBL/GenBank/DDBJ whole genome shotgun (WGS) entry which is preliminary data.</text>
</comment>
<evidence type="ECO:0000313" key="2">
    <source>
        <dbReference type="Proteomes" id="UP000621670"/>
    </source>
</evidence>
<feature type="non-terminal residue" evidence="1">
    <location>
        <position position="1221"/>
    </location>
</feature>
<reference evidence="1 2" key="1">
    <citation type="submission" date="2020-08" db="EMBL/GenBank/DDBJ databases">
        <title>Description of novel Flavobacterium F-400 isolate.</title>
        <authorList>
            <person name="Saticioglu I."/>
            <person name="Duman M."/>
            <person name="Altun S."/>
        </authorList>
    </citation>
    <scope>NUCLEOTIDE SEQUENCE [LARGE SCALE GENOMIC DNA]</scope>
    <source>
        <strain evidence="1 2">F-400</strain>
    </source>
</reference>
<feature type="non-terminal residue" evidence="1">
    <location>
        <position position="1"/>
    </location>
</feature>
<evidence type="ECO:0000313" key="1">
    <source>
        <dbReference type="EMBL" id="MBC5864687.1"/>
    </source>
</evidence>
<dbReference type="RefSeq" id="WP_394368161.1">
    <property type="nucleotide sequence ID" value="NZ_JACRUM010000018.1"/>
</dbReference>
<evidence type="ECO:0008006" key="3">
    <source>
        <dbReference type="Google" id="ProtNLM"/>
    </source>
</evidence>
<protein>
    <recommendedName>
        <fullName evidence="3">Gliding motility-associated C-terminal domain-containing protein</fullName>
    </recommendedName>
</protein>
<organism evidence="1 2">
    <name type="scientific">Flavobacterium turcicum</name>
    <dbReference type="NCBI Taxonomy" id="2764718"/>
    <lineage>
        <taxon>Bacteria</taxon>
        <taxon>Pseudomonadati</taxon>
        <taxon>Bacteroidota</taxon>
        <taxon>Flavobacteriia</taxon>
        <taxon>Flavobacteriales</taxon>
        <taxon>Flavobacteriaceae</taxon>
        <taxon>Flavobacterium</taxon>
    </lineage>
</organism>
<accession>A0ABR7JJN9</accession>
<dbReference type="EMBL" id="JACRUM010000018">
    <property type="protein sequence ID" value="MBC5864687.1"/>
    <property type="molecule type" value="Genomic_DNA"/>
</dbReference>
<name>A0ABR7JJN9_9FLAO</name>
<gene>
    <name evidence="1" type="ORF">H8R26_14760</name>
</gene>
<dbReference type="Proteomes" id="UP000621670">
    <property type="component" value="Unassembled WGS sequence"/>
</dbReference>
<keyword evidence="2" id="KW-1185">Reference proteome</keyword>